<dbReference type="InterPro" id="IPR026634">
    <property type="entry name" value="TPST-like"/>
</dbReference>
<dbReference type="AlphaFoldDB" id="A0A0R2TWR6"/>
<keyword evidence="2" id="KW-0802">TPR repeat</keyword>
<dbReference type="Pfam" id="PF13181">
    <property type="entry name" value="TPR_8"/>
    <property type="match status" value="1"/>
</dbReference>
<evidence type="ECO:0000313" key="4">
    <source>
        <dbReference type="Proteomes" id="UP000051213"/>
    </source>
</evidence>
<dbReference type="EMBL" id="LICA01000552">
    <property type="protein sequence ID" value="KRO91284.1"/>
    <property type="molecule type" value="Genomic_DNA"/>
</dbReference>
<feature type="repeat" description="TPR" evidence="2">
    <location>
        <begin position="99"/>
        <end position="132"/>
    </location>
</feature>
<dbReference type="PANTHER" id="PTHR12788">
    <property type="entry name" value="PROTEIN-TYROSINE SULFOTRANSFERASE 2"/>
    <property type="match status" value="1"/>
</dbReference>
<comment type="caution">
    <text evidence="3">The sequence shown here is derived from an EMBL/GenBank/DDBJ whole genome shotgun (WGS) entry which is preliminary data.</text>
</comment>
<gene>
    <name evidence="3" type="ORF">ABS24_03950</name>
</gene>
<dbReference type="Pfam" id="PF13469">
    <property type="entry name" value="Sulfotransfer_3"/>
    <property type="match status" value="1"/>
</dbReference>
<keyword evidence="1" id="KW-0808">Transferase</keyword>
<evidence type="ECO:0008006" key="5">
    <source>
        <dbReference type="Google" id="ProtNLM"/>
    </source>
</evidence>
<dbReference type="PROSITE" id="PS50005">
    <property type="entry name" value="TPR"/>
    <property type="match status" value="1"/>
</dbReference>
<dbReference type="InterPro" id="IPR011990">
    <property type="entry name" value="TPR-like_helical_dom_sf"/>
</dbReference>
<protein>
    <recommendedName>
        <fullName evidence="5">Sulfotransferase</fullName>
    </recommendedName>
</protein>
<dbReference type="SUPFAM" id="SSF52540">
    <property type="entry name" value="P-loop containing nucleoside triphosphate hydrolases"/>
    <property type="match status" value="1"/>
</dbReference>
<dbReference type="InterPro" id="IPR019734">
    <property type="entry name" value="TPR_rpt"/>
</dbReference>
<dbReference type="SUPFAM" id="SSF48452">
    <property type="entry name" value="TPR-like"/>
    <property type="match status" value="1"/>
</dbReference>
<dbReference type="InterPro" id="IPR027417">
    <property type="entry name" value="P-loop_NTPase"/>
</dbReference>
<organism evidence="3 4">
    <name type="scientific">SAR92 bacterium BACL26 MAG-121220-bin70</name>
    <dbReference type="NCBI Taxonomy" id="1655626"/>
    <lineage>
        <taxon>Bacteria</taxon>
        <taxon>Pseudomonadati</taxon>
        <taxon>Pseudomonadota</taxon>
        <taxon>Gammaproteobacteria</taxon>
        <taxon>Cellvibrionales</taxon>
        <taxon>Porticoccaceae</taxon>
        <taxon>SAR92 clade</taxon>
    </lineage>
</organism>
<dbReference type="SMART" id="SM00028">
    <property type="entry name" value="TPR"/>
    <property type="match status" value="3"/>
</dbReference>
<dbReference type="Gene3D" id="1.25.40.10">
    <property type="entry name" value="Tetratricopeptide repeat domain"/>
    <property type="match status" value="2"/>
</dbReference>
<evidence type="ECO:0000256" key="1">
    <source>
        <dbReference type="ARBA" id="ARBA00022679"/>
    </source>
</evidence>
<reference evidence="3 4" key="1">
    <citation type="submission" date="2015-10" db="EMBL/GenBank/DDBJ databases">
        <title>Metagenome-Assembled Genomes uncover a global brackish microbiome.</title>
        <authorList>
            <person name="Hugerth L.W."/>
            <person name="Larsson J."/>
            <person name="Alneberg J."/>
            <person name="Lindh M.V."/>
            <person name="Legrand C."/>
            <person name="Pinhassi J."/>
            <person name="Andersson A.F."/>
        </authorList>
    </citation>
    <scope>NUCLEOTIDE SEQUENCE [LARGE SCALE GENOMIC DNA]</scope>
    <source>
        <strain evidence="3">BACL26 MAG-121220-bin70</strain>
    </source>
</reference>
<evidence type="ECO:0000256" key="2">
    <source>
        <dbReference type="PROSITE-ProRule" id="PRU00339"/>
    </source>
</evidence>
<dbReference type="GO" id="GO:0008476">
    <property type="term" value="F:protein-tyrosine sulfotransferase activity"/>
    <property type="evidence" value="ECO:0007669"/>
    <property type="project" value="InterPro"/>
</dbReference>
<dbReference type="Proteomes" id="UP000051213">
    <property type="component" value="Unassembled WGS sequence"/>
</dbReference>
<dbReference type="Gene3D" id="3.40.50.300">
    <property type="entry name" value="P-loop containing nucleotide triphosphate hydrolases"/>
    <property type="match status" value="1"/>
</dbReference>
<feature type="non-terminal residue" evidence="3">
    <location>
        <position position="1"/>
    </location>
</feature>
<name>A0A0R2TWR6_9GAMM</name>
<sequence length="468" mass="53712">TLAQLYFDNGELERAPKVFEPLIQQFKHPDLHFNYAWFLTRAADYNNALKNYQKAIDLGLQGSEEAHLNMANIYSSRLFQQSLAKNHLMVALKIRPNYVDALYNLGNLEEDSGDRTAAKLQFQRILSIDPSHAKATARLAQADDDGSPTLISKLERLIENPSIEDDARIDCLYALGKLYDQQGNYKQAFRNWTSANTIDQKIVGKFDRSSFTKSVNRLIEVYSESWFKRIELENTDEPVFICGMFRSGSTLLEQMLASHPRLVAGGELDYFHRTAKKMGSANPPDSGYSTALLNSVADGYNEQLQLMASPETRVTDKRPDNALHIGLIKTVFPQARIILTRRQHKDTCLSIYSHRFARDMNYACDLEDINFYSNELNRLTEHWRTLFAETIHLVDYDDLVKDPKQVISGVLRFIHLDWDAACLDFHHLRNVVSTASVWQVRQPLYSRSSGRWKNYRALLGDIFKSNQL</sequence>
<proteinExistence type="predicted"/>
<accession>A0A0R2TWR6</accession>
<evidence type="ECO:0000313" key="3">
    <source>
        <dbReference type="EMBL" id="KRO91284.1"/>
    </source>
</evidence>
<dbReference type="PANTHER" id="PTHR12788:SF10">
    <property type="entry name" value="PROTEIN-TYROSINE SULFOTRANSFERASE"/>
    <property type="match status" value="1"/>
</dbReference>